<evidence type="ECO:0000256" key="1">
    <source>
        <dbReference type="PIRSR" id="PIRSR611757-1"/>
    </source>
</evidence>
<dbReference type="GO" id="GO:0008933">
    <property type="term" value="F:peptidoglycan lytic transglycosylase activity"/>
    <property type="evidence" value="ECO:0007669"/>
    <property type="project" value="TreeGrafter"/>
</dbReference>
<dbReference type="PANTHER" id="PTHR30163:SF9">
    <property type="entry name" value="MEMBRANE-BOUND LYTIC MUREIN TRANSGLYCOSYLASE B"/>
    <property type="match status" value="1"/>
</dbReference>
<dbReference type="Proteomes" id="UP000253083">
    <property type="component" value="Unassembled WGS sequence"/>
</dbReference>
<accession>A0A395JK62</accession>
<feature type="domain" description="LysM" evidence="2">
    <location>
        <begin position="298"/>
        <end position="342"/>
    </location>
</feature>
<dbReference type="FunCoup" id="A0A395JK62">
    <property type="interactions" value="110"/>
</dbReference>
<keyword evidence="4" id="KW-1185">Reference proteome</keyword>
<dbReference type="PROSITE" id="PS51782">
    <property type="entry name" value="LYSM"/>
    <property type="match status" value="1"/>
</dbReference>
<dbReference type="FunFam" id="1.10.8.350:FF:000001">
    <property type="entry name" value="Lytic murein transglycosylase B"/>
    <property type="match status" value="1"/>
</dbReference>
<dbReference type="RefSeq" id="WP_113953730.1">
    <property type="nucleotide sequence ID" value="NZ_QNRT01000002.1"/>
</dbReference>
<dbReference type="Pfam" id="PF01476">
    <property type="entry name" value="LysM"/>
    <property type="match status" value="1"/>
</dbReference>
<dbReference type="InParanoid" id="A0A395JK62"/>
<dbReference type="InterPro" id="IPR036779">
    <property type="entry name" value="LysM_dom_sf"/>
</dbReference>
<dbReference type="SUPFAM" id="SSF53955">
    <property type="entry name" value="Lysozyme-like"/>
    <property type="match status" value="2"/>
</dbReference>
<dbReference type="InterPro" id="IPR018392">
    <property type="entry name" value="LysM"/>
</dbReference>
<comment type="caution">
    <text evidence="3">The sequence shown here is derived from an EMBL/GenBank/DDBJ whole genome shotgun (WGS) entry which is preliminary data.</text>
</comment>
<dbReference type="AlphaFoldDB" id="A0A395JK62"/>
<dbReference type="EMBL" id="QNRT01000002">
    <property type="protein sequence ID" value="RBP50919.1"/>
    <property type="molecule type" value="Genomic_DNA"/>
</dbReference>
<evidence type="ECO:0000259" key="2">
    <source>
        <dbReference type="PROSITE" id="PS51782"/>
    </source>
</evidence>
<dbReference type="GO" id="GO:0009253">
    <property type="term" value="P:peptidoglycan catabolic process"/>
    <property type="evidence" value="ECO:0007669"/>
    <property type="project" value="TreeGrafter"/>
</dbReference>
<dbReference type="SUPFAM" id="SSF54106">
    <property type="entry name" value="LysM domain"/>
    <property type="match status" value="1"/>
</dbReference>
<gene>
    <name evidence="3" type="ORF">DFR28_102335</name>
</gene>
<dbReference type="CDD" id="cd13399">
    <property type="entry name" value="Slt35-like"/>
    <property type="match status" value="1"/>
</dbReference>
<dbReference type="InterPro" id="IPR031304">
    <property type="entry name" value="SLT_2"/>
</dbReference>
<evidence type="ECO:0000313" key="3">
    <source>
        <dbReference type="EMBL" id="RBP50919.1"/>
    </source>
</evidence>
<dbReference type="SMART" id="SM00257">
    <property type="entry name" value="LysM"/>
    <property type="match status" value="1"/>
</dbReference>
<dbReference type="Gene3D" id="3.10.350.10">
    <property type="entry name" value="LysM domain"/>
    <property type="match status" value="1"/>
</dbReference>
<reference evidence="3 4" key="1">
    <citation type="submission" date="2018-06" db="EMBL/GenBank/DDBJ databases">
        <title>Genomic Encyclopedia of Type Strains, Phase IV (KMG-IV): sequencing the most valuable type-strain genomes for metagenomic binning, comparative biology and taxonomic classification.</title>
        <authorList>
            <person name="Goeker M."/>
        </authorList>
    </citation>
    <scope>NUCLEOTIDE SEQUENCE [LARGE SCALE GENOMIC DNA]</scope>
    <source>
        <strain evidence="3 4">DSM 24032</strain>
    </source>
</reference>
<dbReference type="Gene3D" id="1.10.8.350">
    <property type="entry name" value="Bacterial muramidase"/>
    <property type="match status" value="1"/>
</dbReference>
<dbReference type="PANTHER" id="PTHR30163">
    <property type="entry name" value="MEMBRANE-BOUND LYTIC MUREIN TRANSGLYCOSYLASE B"/>
    <property type="match status" value="1"/>
</dbReference>
<feature type="active site" evidence="1">
    <location>
        <position position="124"/>
    </location>
</feature>
<evidence type="ECO:0000313" key="4">
    <source>
        <dbReference type="Proteomes" id="UP000253083"/>
    </source>
</evidence>
<organism evidence="3 4">
    <name type="scientific">Arenicella xantha</name>
    <dbReference type="NCBI Taxonomy" id="644221"/>
    <lineage>
        <taxon>Bacteria</taxon>
        <taxon>Pseudomonadati</taxon>
        <taxon>Pseudomonadota</taxon>
        <taxon>Gammaproteobacteria</taxon>
        <taxon>Arenicellales</taxon>
        <taxon>Arenicellaceae</taxon>
        <taxon>Arenicella</taxon>
    </lineage>
</organism>
<dbReference type="Gene3D" id="1.10.530.10">
    <property type="match status" value="2"/>
</dbReference>
<sequence length="431" mass="47912">MKNTFAILLVGMGYFFLSVAQSVELDEHPELQPLVEELVAEKHYTRDQLRDVFASVIIQQSVLDAMTNPAEYKLTWGKYRKIFLGEERIQLGVEFWKEHEATLARAEREYGVPASVIVSIIGVETKFGRITGKHKVLDSLTTLAVGYPRRSAFFARELKEFLILTKENALDPHEILGSYAGAVGYPQFISSSYRNYAVDFSGDGKTDLLNQPVDAIGSVANYFKRNGWRSGEAVTSAPMLQVASPIAELANRKRKAIYVAADLRKLGANIDASIPDSEPLNVVMLDASEIVPDAEEKDYYIVRAGDTACQIAESHSVPCKALFKLNGLNKKGSIYRGQKLKLPLTANNPKPSAPVAVTPSSSKWVVSQPIETSQKTVEKSSNVERYVPMPRYFYTHHNFYAITEYNHSVLYAMAVYDLSVAIAAAKRNANN</sequence>
<dbReference type="NCBIfam" id="TIGR02282">
    <property type="entry name" value="MltB"/>
    <property type="match status" value="1"/>
</dbReference>
<dbReference type="CDD" id="cd00118">
    <property type="entry name" value="LysM"/>
    <property type="match status" value="1"/>
</dbReference>
<protein>
    <submittedName>
        <fullName evidence="3">Lytic murein transglycosylase B</fullName>
    </submittedName>
</protein>
<proteinExistence type="predicted"/>
<dbReference type="Pfam" id="PF13406">
    <property type="entry name" value="SLT_2"/>
    <property type="match status" value="2"/>
</dbReference>
<dbReference type="InterPro" id="IPR011757">
    <property type="entry name" value="Lytic_transglycosylase_MltB"/>
</dbReference>
<dbReference type="OrthoDB" id="9772911at2"/>
<name>A0A395JK62_9GAMM</name>
<dbReference type="InterPro" id="IPR043426">
    <property type="entry name" value="MltB-like"/>
</dbReference>
<dbReference type="InterPro" id="IPR023346">
    <property type="entry name" value="Lysozyme-like_dom_sf"/>
</dbReference>